<protein>
    <recommendedName>
        <fullName evidence="4">phosphoserine phosphatase</fullName>
        <ecNumber evidence="4">3.1.3.3</ecNumber>
    </recommendedName>
</protein>
<keyword evidence="7 14" id="KW-0378">Hydrolase</keyword>
<comment type="catalytic activity">
    <reaction evidence="11">
        <text>O-phospho-D-serine + H2O = D-serine + phosphate</text>
        <dbReference type="Rhea" id="RHEA:24873"/>
        <dbReference type="ChEBI" id="CHEBI:15377"/>
        <dbReference type="ChEBI" id="CHEBI:35247"/>
        <dbReference type="ChEBI" id="CHEBI:43474"/>
        <dbReference type="ChEBI" id="CHEBI:58680"/>
        <dbReference type="EC" id="3.1.3.3"/>
    </reaction>
</comment>
<dbReference type="Pfam" id="PF21086">
    <property type="entry name" value="ACT_PSP_2"/>
    <property type="match status" value="1"/>
</dbReference>
<dbReference type="SUPFAM" id="SSF55021">
    <property type="entry name" value="ACT-like"/>
    <property type="match status" value="1"/>
</dbReference>
<evidence type="ECO:0000256" key="8">
    <source>
        <dbReference type="ARBA" id="ARBA00022842"/>
    </source>
</evidence>
<dbReference type="GO" id="GO:0000287">
    <property type="term" value="F:magnesium ion binding"/>
    <property type="evidence" value="ECO:0007669"/>
    <property type="project" value="TreeGrafter"/>
</dbReference>
<keyword evidence="5" id="KW-0028">Amino-acid biosynthesis</keyword>
<dbReference type="GO" id="GO:0005737">
    <property type="term" value="C:cytoplasm"/>
    <property type="evidence" value="ECO:0007669"/>
    <property type="project" value="TreeGrafter"/>
</dbReference>
<evidence type="ECO:0000256" key="2">
    <source>
        <dbReference type="ARBA" id="ARBA00005135"/>
    </source>
</evidence>
<dbReference type="InterPro" id="IPR045865">
    <property type="entry name" value="ACT-like_dom_sf"/>
</dbReference>
<evidence type="ECO:0000256" key="1">
    <source>
        <dbReference type="ARBA" id="ARBA00001946"/>
    </source>
</evidence>
<dbReference type="InterPro" id="IPR002912">
    <property type="entry name" value="ACT_dom"/>
</dbReference>
<dbReference type="Gene3D" id="3.30.70.260">
    <property type="match status" value="2"/>
</dbReference>
<proteinExistence type="inferred from homology"/>
<comment type="catalytic activity">
    <reaction evidence="10">
        <text>O-phospho-L-serine + H2O = L-serine + phosphate</text>
        <dbReference type="Rhea" id="RHEA:21208"/>
        <dbReference type="ChEBI" id="CHEBI:15377"/>
        <dbReference type="ChEBI" id="CHEBI:33384"/>
        <dbReference type="ChEBI" id="CHEBI:43474"/>
        <dbReference type="ChEBI" id="CHEBI:57524"/>
        <dbReference type="EC" id="3.1.3.3"/>
    </reaction>
</comment>
<comment type="cofactor">
    <cofactor evidence="1">
        <name>Mg(2+)</name>
        <dbReference type="ChEBI" id="CHEBI:18420"/>
    </cofactor>
</comment>
<dbReference type="GO" id="GO:0006564">
    <property type="term" value="P:L-serine biosynthetic process"/>
    <property type="evidence" value="ECO:0007669"/>
    <property type="project" value="UniProtKB-KW"/>
</dbReference>
<dbReference type="EMBL" id="CADCTP010000001">
    <property type="protein sequence ID" value="CAA9211106.1"/>
    <property type="molecule type" value="Genomic_DNA"/>
</dbReference>
<feature type="domain" description="ACT" evidence="13">
    <location>
        <begin position="7"/>
        <end position="85"/>
    </location>
</feature>
<evidence type="ECO:0000256" key="3">
    <source>
        <dbReference type="ARBA" id="ARBA00009184"/>
    </source>
</evidence>
<evidence type="ECO:0000256" key="6">
    <source>
        <dbReference type="ARBA" id="ARBA00022723"/>
    </source>
</evidence>
<comment type="similarity">
    <text evidence="3">Belongs to the HAD-like hydrolase superfamily. SerB family.</text>
</comment>
<gene>
    <name evidence="14" type="ORF">AVDCRST_MAG41-303</name>
</gene>
<dbReference type="InterPro" id="IPR023214">
    <property type="entry name" value="HAD_sf"/>
</dbReference>
<dbReference type="EC" id="3.1.3.3" evidence="4"/>
<evidence type="ECO:0000259" key="13">
    <source>
        <dbReference type="PROSITE" id="PS51671"/>
    </source>
</evidence>
<dbReference type="AlphaFoldDB" id="A0A6J4H0L1"/>
<evidence type="ECO:0000256" key="5">
    <source>
        <dbReference type="ARBA" id="ARBA00022605"/>
    </source>
</evidence>
<organism evidence="14">
    <name type="scientific">uncultured Mycobacteriales bacterium</name>
    <dbReference type="NCBI Taxonomy" id="581187"/>
    <lineage>
        <taxon>Bacteria</taxon>
        <taxon>Bacillati</taxon>
        <taxon>Actinomycetota</taxon>
        <taxon>Actinomycetes</taxon>
        <taxon>Mycobacteriales</taxon>
        <taxon>environmental samples</taxon>
    </lineage>
</organism>
<dbReference type="Pfam" id="PF13740">
    <property type="entry name" value="ACT_6"/>
    <property type="match status" value="1"/>
</dbReference>
<dbReference type="InterPro" id="IPR050582">
    <property type="entry name" value="HAD-like_SerB"/>
</dbReference>
<dbReference type="CDD" id="cd04870">
    <property type="entry name" value="ACT_PSP_1"/>
    <property type="match status" value="1"/>
</dbReference>
<evidence type="ECO:0000256" key="4">
    <source>
        <dbReference type="ARBA" id="ARBA00012640"/>
    </source>
</evidence>
<dbReference type="Pfam" id="PF12710">
    <property type="entry name" value="HAD"/>
    <property type="match status" value="1"/>
</dbReference>
<evidence type="ECO:0000256" key="11">
    <source>
        <dbReference type="ARBA" id="ARBA00048523"/>
    </source>
</evidence>
<dbReference type="GO" id="GO:0036424">
    <property type="term" value="F:L-phosphoserine phosphatase activity"/>
    <property type="evidence" value="ECO:0007669"/>
    <property type="project" value="TreeGrafter"/>
</dbReference>
<dbReference type="PANTHER" id="PTHR43344:SF2">
    <property type="entry name" value="PHOSPHOSERINE PHOSPHATASE"/>
    <property type="match status" value="1"/>
</dbReference>
<keyword evidence="6" id="KW-0479">Metal-binding</keyword>
<dbReference type="SUPFAM" id="SSF56784">
    <property type="entry name" value="HAD-like"/>
    <property type="match status" value="1"/>
</dbReference>
<sequence>MHPHSVLVTVTGHDRPGVTSALFAALAAHDVEVLDVEQVVISDRLVLGVMLALHGDPAPLRRAVTHAAEALGTEVEVTITEDPDELAAQVPVRHHVLVLGRPLRAGAVGEMARRISDLGGNIHSIVRLTHRPVTALELVVSGVEPRRLGAGLVDGAAAAGVDVAVERAGLQRRAKRLLLLDMDIVVVGPEPFAALADEVGRGEESRRLLAADGRSGAEVVRARAALLAGAPVEILDTLRGRMRWAPGSRALIGAARRAGHRAGIVTPGVAQVAEHLVDGLALDFLAANRLETADGRLTGRIVGEVVGAGGRGRALARFAESYGVPLTQSVAAGCGQDAAELLRLAGLGVVLDVARPVRSDAEPGPSAHLDALRFVLGLRMDDPEDPPRQATDALAAGGR</sequence>
<dbReference type="InterPro" id="IPR049148">
    <property type="entry name" value="PSP_ACT"/>
</dbReference>
<evidence type="ECO:0000256" key="10">
    <source>
        <dbReference type="ARBA" id="ARBA00048138"/>
    </source>
</evidence>
<keyword evidence="9" id="KW-0718">Serine biosynthesis</keyword>
<evidence type="ECO:0000256" key="12">
    <source>
        <dbReference type="SAM" id="MobiDB-lite"/>
    </source>
</evidence>
<feature type="region of interest" description="Disordered" evidence="12">
    <location>
        <begin position="380"/>
        <end position="399"/>
    </location>
</feature>
<evidence type="ECO:0000256" key="7">
    <source>
        <dbReference type="ARBA" id="ARBA00022801"/>
    </source>
</evidence>
<dbReference type="InterPro" id="IPR036412">
    <property type="entry name" value="HAD-like_sf"/>
</dbReference>
<comment type="pathway">
    <text evidence="2">Amino-acid biosynthesis; L-serine biosynthesis; L-serine from 3-phospho-D-glycerate: step 3/3.</text>
</comment>
<dbReference type="PROSITE" id="PS51671">
    <property type="entry name" value="ACT"/>
    <property type="match status" value="1"/>
</dbReference>
<evidence type="ECO:0000256" key="9">
    <source>
        <dbReference type="ARBA" id="ARBA00023299"/>
    </source>
</evidence>
<reference evidence="14" key="1">
    <citation type="submission" date="2020-02" db="EMBL/GenBank/DDBJ databases">
        <authorList>
            <person name="Meier V. D."/>
        </authorList>
    </citation>
    <scope>NUCLEOTIDE SEQUENCE</scope>
    <source>
        <strain evidence="14">AVDCRST_MAG41</strain>
    </source>
</reference>
<accession>A0A6J4H0L1</accession>
<keyword evidence="8" id="KW-0460">Magnesium</keyword>
<evidence type="ECO:0000313" key="14">
    <source>
        <dbReference type="EMBL" id="CAA9211106.1"/>
    </source>
</evidence>
<dbReference type="Gene3D" id="3.40.50.1000">
    <property type="entry name" value="HAD superfamily/HAD-like"/>
    <property type="match status" value="1"/>
</dbReference>
<dbReference type="PANTHER" id="PTHR43344">
    <property type="entry name" value="PHOSPHOSERINE PHOSPHATASE"/>
    <property type="match status" value="1"/>
</dbReference>
<name>A0A6J4H0L1_9ACTN</name>